<organism evidence="2">
    <name type="scientific">marine sediment metagenome</name>
    <dbReference type="NCBI Taxonomy" id="412755"/>
    <lineage>
        <taxon>unclassified sequences</taxon>
        <taxon>metagenomes</taxon>
        <taxon>ecological metagenomes</taxon>
    </lineage>
</organism>
<name>X1T2G2_9ZZZZ</name>
<keyword evidence="1" id="KW-0472">Membrane</keyword>
<keyword evidence="1" id="KW-0812">Transmembrane</keyword>
<protein>
    <submittedName>
        <fullName evidence="2">Uncharacterized protein</fullName>
    </submittedName>
</protein>
<evidence type="ECO:0000256" key="1">
    <source>
        <dbReference type="SAM" id="Phobius"/>
    </source>
</evidence>
<feature type="non-terminal residue" evidence="2">
    <location>
        <position position="67"/>
    </location>
</feature>
<evidence type="ECO:0000313" key="2">
    <source>
        <dbReference type="EMBL" id="GAI99403.1"/>
    </source>
</evidence>
<feature type="transmembrane region" description="Helical" evidence="1">
    <location>
        <begin position="12"/>
        <end position="34"/>
    </location>
</feature>
<proteinExistence type="predicted"/>
<dbReference type="EMBL" id="BARW01019784">
    <property type="protein sequence ID" value="GAI99403.1"/>
    <property type="molecule type" value="Genomic_DNA"/>
</dbReference>
<sequence length="67" mass="7434">MAVKEEEVFKGLLPVIGVGTVVILVFAGLVRAFAMGRRVYEDGQYLVSVRYPGQWHGLRDFVQPGNP</sequence>
<accession>X1T2G2</accession>
<gene>
    <name evidence="2" type="ORF">S12H4_33560</name>
</gene>
<reference evidence="2" key="1">
    <citation type="journal article" date="2014" name="Front. Microbiol.">
        <title>High frequency of phylogenetically diverse reductive dehalogenase-homologous genes in deep subseafloor sedimentary metagenomes.</title>
        <authorList>
            <person name="Kawai M."/>
            <person name="Futagami T."/>
            <person name="Toyoda A."/>
            <person name="Takaki Y."/>
            <person name="Nishi S."/>
            <person name="Hori S."/>
            <person name="Arai W."/>
            <person name="Tsubouchi T."/>
            <person name="Morono Y."/>
            <person name="Uchiyama I."/>
            <person name="Ito T."/>
            <person name="Fujiyama A."/>
            <person name="Inagaki F."/>
            <person name="Takami H."/>
        </authorList>
    </citation>
    <scope>NUCLEOTIDE SEQUENCE</scope>
    <source>
        <strain evidence="2">Expedition CK06-06</strain>
    </source>
</reference>
<comment type="caution">
    <text evidence="2">The sequence shown here is derived from an EMBL/GenBank/DDBJ whole genome shotgun (WGS) entry which is preliminary data.</text>
</comment>
<dbReference type="AlphaFoldDB" id="X1T2G2"/>
<keyword evidence="1" id="KW-1133">Transmembrane helix</keyword>